<dbReference type="EMBL" id="JACGCM010001029">
    <property type="protein sequence ID" value="KAF6162438.1"/>
    <property type="molecule type" value="Genomic_DNA"/>
</dbReference>
<dbReference type="InterPro" id="IPR045189">
    <property type="entry name" value="UBR4-like"/>
</dbReference>
<sequence length="728" mass="82541">MYVMETLSFEEVTSTLLSEERRLKVANPLGKTQSDCKARKCNGASSIRGSESDISKLATVTSNDGDVTLLVVAPDGSRHDRGWVLDSGATMHICAHKACFFRGSYYAFTRFRFSCGGYRRRVVNFSIMRRMNDAWKRRNKSRLNKKYIKGKDPAKVKTTLPPFVPKEVWVEFVDMCNSDAFQAQSKKNIENHNKVKARCTTGRTSMAVVCHNLTLGKYKKGHMMAMGISITPLFVANIIHIVEENEDLKATNNELKTMLLNMRKDLDDYIKKTLGAPQIQPFLPYNATSNSSQATQELRQKQSNLNRKYKLNGCPKGIVAYGIVHDIMRDDLLSEVLEALIVIRGLVMQKTKLIRDYNRNLKDLLGSFLLESNKNKWQFIRACISGLQIHGKNVLDKYSKKHMSDNGLGAVSMVSRAVGAKKKIDTLLLSDNQETGSTSIDCDATSVDEDEDDGTSYRELVSVDRDDSNISKGCRSVCAKVCHRVVYSRMSRFFCDYGTSEDGGQLPDSNSDMDNDCYVDIQNSFKLSIPVGLRDGIAVVLEDLDVESRVLGLYSKLIPTVTSKRDFNLSKEKRVLLGEDNVLSFSVNLLQLKNAYYGRVKDHLILNKPQTLEDIKEKVNNFIDLERLITEKQKPQRIALFTNDHTGERTRNNSKDYGGDKKRFKSYDDRTRQGQKRPVPHLPQLITTIPNIYPLLQNDELFKNANTFQPIPGKPYCIHHKIHHHDTE</sequence>
<feature type="compositionally biased region" description="Basic and acidic residues" evidence="2">
    <location>
        <begin position="645"/>
        <end position="672"/>
    </location>
</feature>
<dbReference type="GO" id="GO:0009926">
    <property type="term" value="P:auxin polar transport"/>
    <property type="evidence" value="ECO:0007669"/>
    <property type="project" value="TreeGrafter"/>
</dbReference>
<keyword evidence="4" id="KW-1185">Reference proteome</keyword>
<comment type="caution">
    <text evidence="3">The sequence shown here is derived from an EMBL/GenBank/DDBJ whole genome shotgun (WGS) entry which is preliminary data.</text>
</comment>
<protein>
    <submittedName>
        <fullName evidence="3">Uncharacterized protein</fullName>
    </submittedName>
</protein>
<feature type="coiled-coil region" evidence="1">
    <location>
        <begin position="241"/>
        <end position="272"/>
    </location>
</feature>
<name>A0A7J7N6A8_9MAGN</name>
<accession>A0A7J7N6A8</accession>
<feature type="region of interest" description="Disordered" evidence="2">
    <location>
        <begin position="644"/>
        <end position="679"/>
    </location>
</feature>
<gene>
    <name evidence="3" type="ORF">GIB67_017326</name>
</gene>
<evidence type="ECO:0000313" key="4">
    <source>
        <dbReference type="Proteomes" id="UP000541444"/>
    </source>
</evidence>
<organism evidence="3 4">
    <name type="scientific">Kingdonia uniflora</name>
    <dbReference type="NCBI Taxonomy" id="39325"/>
    <lineage>
        <taxon>Eukaryota</taxon>
        <taxon>Viridiplantae</taxon>
        <taxon>Streptophyta</taxon>
        <taxon>Embryophyta</taxon>
        <taxon>Tracheophyta</taxon>
        <taxon>Spermatophyta</taxon>
        <taxon>Magnoliopsida</taxon>
        <taxon>Ranunculales</taxon>
        <taxon>Circaeasteraceae</taxon>
        <taxon>Kingdonia</taxon>
    </lineage>
</organism>
<dbReference type="Proteomes" id="UP000541444">
    <property type="component" value="Unassembled WGS sequence"/>
</dbReference>
<dbReference type="GO" id="GO:0005829">
    <property type="term" value="C:cytosol"/>
    <property type="evidence" value="ECO:0007669"/>
    <property type="project" value="TreeGrafter"/>
</dbReference>
<feature type="region of interest" description="Disordered" evidence="2">
    <location>
        <begin position="435"/>
        <end position="454"/>
    </location>
</feature>
<dbReference type="PANTHER" id="PTHR21725">
    <property type="entry name" value="E3 UBIQUITIN-PROTEIN LIGASE UBR4"/>
    <property type="match status" value="1"/>
</dbReference>
<evidence type="ECO:0000256" key="1">
    <source>
        <dbReference type="SAM" id="Coils"/>
    </source>
</evidence>
<dbReference type="GO" id="GO:0009506">
    <property type="term" value="C:plasmodesma"/>
    <property type="evidence" value="ECO:0007669"/>
    <property type="project" value="TreeGrafter"/>
</dbReference>
<proteinExistence type="predicted"/>
<reference evidence="3 4" key="1">
    <citation type="journal article" date="2020" name="IScience">
        <title>Genome Sequencing of the Endangered Kingdonia uniflora (Circaeasteraceae, Ranunculales) Reveals Potential Mechanisms of Evolutionary Specialization.</title>
        <authorList>
            <person name="Sun Y."/>
            <person name="Deng T."/>
            <person name="Zhang A."/>
            <person name="Moore M.J."/>
            <person name="Landis J.B."/>
            <person name="Lin N."/>
            <person name="Zhang H."/>
            <person name="Zhang X."/>
            <person name="Huang J."/>
            <person name="Zhang X."/>
            <person name="Sun H."/>
            <person name="Wang H."/>
        </authorList>
    </citation>
    <scope>NUCLEOTIDE SEQUENCE [LARGE SCALE GENOMIC DNA]</scope>
    <source>
        <strain evidence="3">TB1705</strain>
        <tissue evidence="3">Leaf</tissue>
    </source>
</reference>
<evidence type="ECO:0000313" key="3">
    <source>
        <dbReference type="EMBL" id="KAF6162438.1"/>
    </source>
</evidence>
<dbReference type="AlphaFoldDB" id="A0A7J7N6A8"/>
<keyword evidence="1" id="KW-0175">Coiled coil</keyword>
<dbReference type="PANTHER" id="PTHR21725:SF1">
    <property type="entry name" value="E3 UBIQUITIN-PROTEIN LIGASE UBR4"/>
    <property type="match status" value="1"/>
</dbReference>
<evidence type="ECO:0000256" key="2">
    <source>
        <dbReference type="SAM" id="MobiDB-lite"/>
    </source>
</evidence>
<dbReference type="OrthoDB" id="525027at2759"/>